<evidence type="ECO:0000256" key="14">
    <source>
        <dbReference type="ARBA" id="ARBA00023170"/>
    </source>
</evidence>
<evidence type="ECO:0000256" key="2">
    <source>
        <dbReference type="ARBA" id="ARBA00022527"/>
    </source>
</evidence>
<keyword evidence="14" id="KW-0675">Receptor</keyword>
<dbReference type="SMART" id="SM00108">
    <property type="entry name" value="B_lectin"/>
    <property type="match status" value="1"/>
</dbReference>
<organism evidence="26 27">
    <name type="scientific">Vanilla planifolia</name>
    <name type="common">Vanilla</name>
    <dbReference type="NCBI Taxonomy" id="51239"/>
    <lineage>
        <taxon>Eukaryota</taxon>
        <taxon>Viridiplantae</taxon>
        <taxon>Streptophyta</taxon>
        <taxon>Embryophyta</taxon>
        <taxon>Tracheophyta</taxon>
        <taxon>Spermatophyta</taxon>
        <taxon>Magnoliopsida</taxon>
        <taxon>Liliopsida</taxon>
        <taxon>Asparagales</taxon>
        <taxon>Orchidaceae</taxon>
        <taxon>Vanilloideae</taxon>
        <taxon>Vanilleae</taxon>
        <taxon>Vanilla</taxon>
    </lineage>
</organism>
<dbReference type="FunFam" id="1.10.510.10:FF:000621">
    <property type="entry name" value="Serine/threonine-protein kinase"/>
    <property type="match status" value="1"/>
</dbReference>
<accession>A0A835UYD7</accession>
<comment type="subcellular location">
    <subcellularLocation>
        <location evidence="1">Membrane</location>
        <topology evidence="1">Single-pass membrane protein</topology>
    </subcellularLocation>
</comment>
<dbReference type="OrthoDB" id="760868at2759"/>
<sequence length="868" mass="93060">MASVLCLLLLQLLPLFRPRRRASASFLFTEFLYPNFSASSVNYLDRGGFFLTSASSTFSASLSSDSPQSPFVFSIIHAPTTTVVWSANSASPAPYTAALSLSSSGLSITFSNGSVLWSTPHLARPAKALCLLDSGNLLLLDSVNVSLWQSFEHPIDTLLFSQRLPSGGSLSTTAGDYRLLVTVADAILLWSTGGDQQFWSFAGDPRSVKDSNAAISYMSANDSGLYLFAAGDRVVYTISLPTAKIRIMRLESGGLFRVLDYSGTGSSLNEVLKAPTGDCDLPSSCKQLEVCTTQGQGATCNCPAGFAASRGIGCTPTDGSTIASATSCVSDGSYRSLGSGIGYIVNKFTNPARSGGDLSSCRQLCTANCSCIGFFYKNSSRSCFLIKKQIGSLASTSNGGAFDSGIGYIKILSSPPSPSTESSGGSSSPHLLPIILPSISVFLLVIVLFAGIRWLHRRRIGQERRSRSPLSPVNEIHRLRKPSHFGDSDDFKSDSDSEEISIPGLPTRFAFSDLVVATENFSTKIGSGGFGEVFKGRLPDKSLVAVKRITASFGGGMHGKKEFCTEIAVIGNIHHVNLVRLRGFCAEGRRRLLVYEYMNRGSLERSLFPIPGREDPPLLEWPERMAIAVGAARGLAYLHSGCDQKIVHCDVKPENILLDDRGGVKISDFGLAKLISKDQSGFFTTMRGTRGYLAPEWITNSAISDRTDVYSYGMVLLEIIRGRKNRSTGVGGEGSSSSSSGGVDLGYFPMIALEMHEQGRYVELADPRLVRRVNEDEVRRAVRVALCCLHEDPSIRPTMTGVAAMLDGTAEVAQPRSELLGFLRLYGRGYVDSTGSSGGGWVAGTGTTTNSSVVSYSLMISQELSGPR</sequence>
<evidence type="ECO:0000256" key="6">
    <source>
        <dbReference type="ARBA" id="ARBA00022729"/>
    </source>
</evidence>
<evidence type="ECO:0000256" key="13">
    <source>
        <dbReference type="ARBA" id="ARBA00023157"/>
    </source>
</evidence>
<feature type="region of interest" description="Disordered" evidence="20">
    <location>
        <begin position="480"/>
        <end position="499"/>
    </location>
</feature>
<keyword evidence="11 21" id="KW-1133">Transmembrane helix</keyword>
<keyword evidence="3" id="KW-0245">EGF-like domain</keyword>
<feature type="binding site" evidence="19">
    <location>
        <position position="547"/>
    </location>
    <ligand>
        <name>ATP</name>
        <dbReference type="ChEBI" id="CHEBI:30616"/>
    </ligand>
</feature>
<dbReference type="InterPro" id="IPR000858">
    <property type="entry name" value="S_locus_glycoprot_dom"/>
</dbReference>
<dbReference type="AlphaFoldDB" id="A0A835UYD7"/>
<gene>
    <name evidence="26" type="ORF">HPP92_013177</name>
</gene>
<dbReference type="PROSITE" id="PS50927">
    <property type="entry name" value="BULB_LECTIN"/>
    <property type="match status" value="1"/>
</dbReference>
<keyword evidence="12 21" id="KW-0472">Membrane</keyword>
<dbReference type="CDD" id="cd14066">
    <property type="entry name" value="STKc_IRAK"/>
    <property type="match status" value="1"/>
</dbReference>
<dbReference type="GO" id="GO:0005524">
    <property type="term" value="F:ATP binding"/>
    <property type="evidence" value="ECO:0007669"/>
    <property type="project" value="UniProtKB-UniRule"/>
</dbReference>
<dbReference type="GO" id="GO:0016020">
    <property type="term" value="C:membrane"/>
    <property type="evidence" value="ECO:0007669"/>
    <property type="project" value="UniProtKB-SubCell"/>
</dbReference>
<dbReference type="PIRSF" id="PIRSF000641">
    <property type="entry name" value="SRK"/>
    <property type="match status" value="1"/>
</dbReference>
<keyword evidence="2 18" id="KW-0723">Serine/threonine-protein kinase</keyword>
<feature type="chain" id="PRO_5032847591" description="Receptor-like serine/threonine-protein kinase" evidence="22">
    <location>
        <begin position="25"/>
        <end position="868"/>
    </location>
</feature>
<keyword evidence="4 18" id="KW-0808">Transferase</keyword>
<keyword evidence="27" id="KW-1185">Reference proteome</keyword>
<feature type="signal peptide" evidence="22">
    <location>
        <begin position="1"/>
        <end position="24"/>
    </location>
</feature>
<dbReference type="InterPro" id="IPR011009">
    <property type="entry name" value="Kinase-like_dom_sf"/>
</dbReference>
<feature type="domain" description="Apple" evidence="25">
    <location>
        <begin position="328"/>
        <end position="413"/>
    </location>
</feature>
<dbReference type="InterPro" id="IPR051343">
    <property type="entry name" value="G-type_lectin_kinases/EP1-like"/>
</dbReference>
<evidence type="ECO:0000256" key="9">
    <source>
        <dbReference type="ARBA" id="ARBA00022777"/>
    </source>
</evidence>
<comment type="similarity">
    <text evidence="18">Belongs to the protein kinase superfamily. Ser/Thr protein kinase family.</text>
</comment>
<dbReference type="InterPro" id="IPR036426">
    <property type="entry name" value="Bulb-type_lectin_dom_sf"/>
</dbReference>
<evidence type="ECO:0000313" key="27">
    <source>
        <dbReference type="Proteomes" id="UP000636800"/>
    </source>
</evidence>
<evidence type="ECO:0000256" key="20">
    <source>
        <dbReference type="SAM" id="MobiDB-lite"/>
    </source>
</evidence>
<dbReference type="Gene3D" id="2.90.10.10">
    <property type="entry name" value="Bulb-type lectin domain"/>
    <property type="match status" value="1"/>
</dbReference>
<evidence type="ECO:0000256" key="11">
    <source>
        <dbReference type="ARBA" id="ARBA00022989"/>
    </source>
</evidence>
<dbReference type="PROSITE" id="PS00107">
    <property type="entry name" value="PROTEIN_KINASE_ATP"/>
    <property type="match status" value="1"/>
</dbReference>
<reference evidence="26 27" key="1">
    <citation type="journal article" date="2020" name="Nat. Food">
        <title>A phased Vanilla planifolia genome enables genetic improvement of flavour and production.</title>
        <authorList>
            <person name="Hasing T."/>
            <person name="Tang H."/>
            <person name="Brym M."/>
            <person name="Khazi F."/>
            <person name="Huang T."/>
            <person name="Chambers A.H."/>
        </authorList>
    </citation>
    <scope>NUCLEOTIDE SEQUENCE [LARGE SCALE GENOMIC DNA]</scope>
    <source>
        <tissue evidence="26">Leaf</tissue>
    </source>
</reference>
<dbReference type="PROSITE" id="PS50011">
    <property type="entry name" value="PROTEIN_KINASE_DOM"/>
    <property type="match status" value="1"/>
</dbReference>
<keyword evidence="7" id="KW-0430">Lectin</keyword>
<evidence type="ECO:0000256" key="3">
    <source>
        <dbReference type="ARBA" id="ARBA00022536"/>
    </source>
</evidence>
<dbReference type="Proteomes" id="UP000636800">
    <property type="component" value="Chromosome 6"/>
</dbReference>
<evidence type="ECO:0000259" key="23">
    <source>
        <dbReference type="PROSITE" id="PS50011"/>
    </source>
</evidence>
<dbReference type="Gene3D" id="3.30.200.20">
    <property type="entry name" value="Phosphorylase Kinase, domain 1"/>
    <property type="match status" value="1"/>
</dbReference>
<dbReference type="Gene3D" id="1.10.510.10">
    <property type="entry name" value="Transferase(Phosphotransferase) domain 1"/>
    <property type="match status" value="1"/>
</dbReference>
<keyword evidence="5 21" id="KW-0812">Transmembrane</keyword>
<keyword evidence="6 22" id="KW-0732">Signal</keyword>
<proteinExistence type="inferred from homology"/>
<dbReference type="InterPro" id="IPR003609">
    <property type="entry name" value="Pan_app"/>
</dbReference>
<keyword evidence="15" id="KW-0325">Glycoprotein</keyword>
<feature type="compositionally biased region" description="Basic and acidic residues" evidence="20">
    <location>
        <begin position="484"/>
        <end position="495"/>
    </location>
</feature>
<evidence type="ECO:0000256" key="22">
    <source>
        <dbReference type="SAM" id="SignalP"/>
    </source>
</evidence>
<dbReference type="Pfam" id="PF00069">
    <property type="entry name" value="Pkinase"/>
    <property type="match status" value="1"/>
</dbReference>
<evidence type="ECO:0000256" key="7">
    <source>
        <dbReference type="ARBA" id="ARBA00022734"/>
    </source>
</evidence>
<protein>
    <recommendedName>
        <fullName evidence="18">Receptor-like serine/threonine-protein kinase</fullName>
        <ecNumber evidence="18">2.7.11.1</ecNumber>
    </recommendedName>
</protein>
<name>A0A835UYD7_VANPL</name>
<dbReference type="Pfam" id="PF00024">
    <property type="entry name" value="PAN_1"/>
    <property type="match status" value="1"/>
</dbReference>
<dbReference type="InterPro" id="IPR008271">
    <property type="entry name" value="Ser/Thr_kinase_AS"/>
</dbReference>
<evidence type="ECO:0000256" key="16">
    <source>
        <dbReference type="ARBA" id="ARBA00047899"/>
    </source>
</evidence>
<evidence type="ECO:0000256" key="1">
    <source>
        <dbReference type="ARBA" id="ARBA00004167"/>
    </source>
</evidence>
<keyword evidence="8 18" id="KW-0547">Nucleotide-binding</keyword>
<dbReference type="Pfam" id="PF01453">
    <property type="entry name" value="B_lectin"/>
    <property type="match status" value="1"/>
</dbReference>
<dbReference type="PANTHER" id="PTHR47976:SF60">
    <property type="entry name" value="RECEPTOR-LIKE SERINE_THREONINE-PROTEIN KINASE"/>
    <property type="match status" value="1"/>
</dbReference>
<feature type="domain" description="Bulb-type lectin" evidence="24">
    <location>
        <begin position="35"/>
        <end position="152"/>
    </location>
</feature>
<dbReference type="PROSITE" id="PS00108">
    <property type="entry name" value="PROTEIN_KINASE_ST"/>
    <property type="match status" value="1"/>
</dbReference>
<evidence type="ECO:0000256" key="10">
    <source>
        <dbReference type="ARBA" id="ARBA00022840"/>
    </source>
</evidence>
<evidence type="ECO:0000256" key="18">
    <source>
        <dbReference type="PIRNR" id="PIRNR000641"/>
    </source>
</evidence>
<dbReference type="InterPro" id="IPR000719">
    <property type="entry name" value="Prot_kinase_dom"/>
</dbReference>
<keyword evidence="10 18" id="KW-0067">ATP-binding</keyword>
<evidence type="ECO:0000256" key="21">
    <source>
        <dbReference type="SAM" id="Phobius"/>
    </source>
</evidence>
<dbReference type="SUPFAM" id="SSF51110">
    <property type="entry name" value="alpha-D-mannose-specific plant lectins"/>
    <property type="match status" value="1"/>
</dbReference>
<feature type="transmembrane region" description="Helical" evidence="21">
    <location>
        <begin position="431"/>
        <end position="455"/>
    </location>
</feature>
<dbReference type="PANTHER" id="PTHR47976">
    <property type="entry name" value="G-TYPE LECTIN S-RECEPTOR-LIKE SERINE/THREONINE-PROTEIN KINASE SD2-5"/>
    <property type="match status" value="1"/>
</dbReference>
<evidence type="ECO:0000256" key="19">
    <source>
        <dbReference type="PROSITE-ProRule" id="PRU10141"/>
    </source>
</evidence>
<dbReference type="FunFam" id="3.30.200.20:FF:000178">
    <property type="entry name" value="serine/threonine-protein kinase PBS1-like"/>
    <property type="match status" value="1"/>
</dbReference>
<evidence type="ECO:0000256" key="5">
    <source>
        <dbReference type="ARBA" id="ARBA00022692"/>
    </source>
</evidence>
<dbReference type="InterPro" id="IPR001480">
    <property type="entry name" value="Bulb-type_lectin_dom"/>
</dbReference>
<dbReference type="SMART" id="SM00220">
    <property type="entry name" value="S_TKc"/>
    <property type="match status" value="1"/>
</dbReference>
<evidence type="ECO:0000256" key="12">
    <source>
        <dbReference type="ARBA" id="ARBA00023136"/>
    </source>
</evidence>
<keyword evidence="9 18" id="KW-0418">Kinase</keyword>
<evidence type="ECO:0000256" key="17">
    <source>
        <dbReference type="ARBA" id="ARBA00048679"/>
    </source>
</evidence>
<evidence type="ECO:0000256" key="15">
    <source>
        <dbReference type="ARBA" id="ARBA00023180"/>
    </source>
</evidence>
<dbReference type="PROSITE" id="PS50948">
    <property type="entry name" value="PAN"/>
    <property type="match status" value="1"/>
</dbReference>
<comment type="catalytic activity">
    <reaction evidence="16 18">
        <text>L-threonyl-[protein] + ATP = O-phospho-L-threonyl-[protein] + ADP + H(+)</text>
        <dbReference type="Rhea" id="RHEA:46608"/>
        <dbReference type="Rhea" id="RHEA-COMP:11060"/>
        <dbReference type="Rhea" id="RHEA-COMP:11605"/>
        <dbReference type="ChEBI" id="CHEBI:15378"/>
        <dbReference type="ChEBI" id="CHEBI:30013"/>
        <dbReference type="ChEBI" id="CHEBI:30616"/>
        <dbReference type="ChEBI" id="CHEBI:61977"/>
        <dbReference type="ChEBI" id="CHEBI:456216"/>
        <dbReference type="EC" id="2.7.11.1"/>
    </reaction>
</comment>
<dbReference type="Pfam" id="PF00954">
    <property type="entry name" value="S_locus_glycop"/>
    <property type="match status" value="1"/>
</dbReference>
<comment type="caution">
    <text evidence="26">The sequence shown here is derived from an EMBL/GenBank/DDBJ whole genome shotgun (WGS) entry which is preliminary data.</text>
</comment>
<evidence type="ECO:0000256" key="8">
    <source>
        <dbReference type="ARBA" id="ARBA00022741"/>
    </source>
</evidence>
<dbReference type="EC" id="2.7.11.1" evidence="18"/>
<keyword evidence="13" id="KW-1015">Disulfide bond</keyword>
<dbReference type="EMBL" id="JADCNL010000006">
    <property type="protein sequence ID" value="KAG0476336.1"/>
    <property type="molecule type" value="Genomic_DNA"/>
</dbReference>
<evidence type="ECO:0000313" key="26">
    <source>
        <dbReference type="EMBL" id="KAG0476336.1"/>
    </source>
</evidence>
<evidence type="ECO:0000259" key="24">
    <source>
        <dbReference type="PROSITE" id="PS50927"/>
    </source>
</evidence>
<comment type="catalytic activity">
    <reaction evidence="17 18">
        <text>L-seryl-[protein] + ATP = O-phospho-L-seryl-[protein] + ADP + H(+)</text>
        <dbReference type="Rhea" id="RHEA:17989"/>
        <dbReference type="Rhea" id="RHEA-COMP:9863"/>
        <dbReference type="Rhea" id="RHEA-COMP:11604"/>
        <dbReference type="ChEBI" id="CHEBI:15378"/>
        <dbReference type="ChEBI" id="CHEBI:29999"/>
        <dbReference type="ChEBI" id="CHEBI:30616"/>
        <dbReference type="ChEBI" id="CHEBI:83421"/>
        <dbReference type="ChEBI" id="CHEBI:456216"/>
        <dbReference type="EC" id="2.7.11.1"/>
    </reaction>
</comment>
<dbReference type="InterPro" id="IPR017441">
    <property type="entry name" value="Protein_kinase_ATP_BS"/>
</dbReference>
<dbReference type="InterPro" id="IPR024171">
    <property type="entry name" value="SRK-like_kinase"/>
</dbReference>
<dbReference type="GO" id="GO:0004674">
    <property type="term" value="F:protein serine/threonine kinase activity"/>
    <property type="evidence" value="ECO:0007669"/>
    <property type="project" value="UniProtKB-KW"/>
</dbReference>
<evidence type="ECO:0000256" key="4">
    <source>
        <dbReference type="ARBA" id="ARBA00022679"/>
    </source>
</evidence>
<dbReference type="SUPFAM" id="SSF56112">
    <property type="entry name" value="Protein kinase-like (PK-like)"/>
    <property type="match status" value="1"/>
</dbReference>
<dbReference type="GO" id="GO:0051707">
    <property type="term" value="P:response to other organism"/>
    <property type="evidence" value="ECO:0007669"/>
    <property type="project" value="UniProtKB-ARBA"/>
</dbReference>
<feature type="domain" description="Protein kinase" evidence="23">
    <location>
        <begin position="519"/>
        <end position="820"/>
    </location>
</feature>
<evidence type="ECO:0000259" key="25">
    <source>
        <dbReference type="PROSITE" id="PS50948"/>
    </source>
</evidence>
<dbReference type="GO" id="GO:0030246">
    <property type="term" value="F:carbohydrate binding"/>
    <property type="evidence" value="ECO:0007669"/>
    <property type="project" value="UniProtKB-KW"/>
</dbReference>
<dbReference type="GO" id="GO:0048544">
    <property type="term" value="P:recognition of pollen"/>
    <property type="evidence" value="ECO:0007669"/>
    <property type="project" value="InterPro"/>
</dbReference>